<feature type="transmembrane region" description="Helical" evidence="4">
    <location>
        <begin position="16"/>
        <end position="40"/>
    </location>
</feature>
<evidence type="ECO:0000259" key="5">
    <source>
        <dbReference type="PROSITE" id="PS50850"/>
    </source>
</evidence>
<feature type="transmembrane region" description="Helical" evidence="4">
    <location>
        <begin position="280"/>
        <end position="297"/>
    </location>
</feature>
<feature type="transmembrane region" description="Helical" evidence="4">
    <location>
        <begin position="368"/>
        <end position="388"/>
    </location>
</feature>
<keyword evidence="2 4" id="KW-1133">Transmembrane helix</keyword>
<dbReference type="InterPro" id="IPR020846">
    <property type="entry name" value="MFS_dom"/>
</dbReference>
<feature type="transmembrane region" description="Helical" evidence="4">
    <location>
        <begin position="303"/>
        <end position="326"/>
    </location>
</feature>
<dbReference type="Gene3D" id="1.20.1250.20">
    <property type="entry name" value="MFS general substrate transporter like domains"/>
    <property type="match status" value="2"/>
</dbReference>
<dbReference type="RefSeq" id="WP_156311461.1">
    <property type="nucleotide sequence ID" value="NZ_CP116669.1"/>
</dbReference>
<feature type="transmembrane region" description="Helical" evidence="4">
    <location>
        <begin position="246"/>
        <end position="268"/>
    </location>
</feature>
<dbReference type="Proteomes" id="UP001214301">
    <property type="component" value="Chromosome"/>
</dbReference>
<evidence type="ECO:0000256" key="4">
    <source>
        <dbReference type="SAM" id="Phobius"/>
    </source>
</evidence>
<dbReference type="PROSITE" id="PS50850">
    <property type="entry name" value="MFS"/>
    <property type="match status" value="1"/>
</dbReference>
<dbReference type="InterPro" id="IPR011701">
    <property type="entry name" value="MFS"/>
</dbReference>
<evidence type="ECO:0000256" key="3">
    <source>
        <dbReference type="ARBA" id="ARBA00023136"/>
    </source>
</evidence>
<dbReference type="PANTHER" id="PTHR23542:SF1">
    <property type="entry name" value="MAJOR FACILITATOR SUPERFAMILY (MFS) PROFILE DOMAIN-CONTAINING PROTEIN"/>
    <property type="match status" value="1"/>
</dbReference>
<feature type="domain" description="Major facilitator superfamily (MFS) profile" evidence="5">
    <location>
        <begin position="215"/>
        <end position="405"/>
    </location>
</feature>
<organism evidence="6 7">
    <name type="scientific">Pseudomonas capeferrum</name>
    <dbReference type="NCBI Taxonomy" id="1495066"/>
    <lineage>
        <taxon>Bacteria</taxon>
        <taxon>Pseudomonadati</taxon>
        <taxon>Pseudomonadota</taxon>
        <taxon>Gammaproteobacteria</taxon>
        <taxon>Pseudomonadales</taxon>
        <taxon>Pseudomonadaceae</taxon>
        <taxon>Pseudomonas</taxon>
    </lineage>
</organism>
<feature type="transmembrane region" description="Helical" evidence="4">
    <location>
        <begin position="218"/>
        <end position="240"/>
    </location>
</feature>
<evidence type="ECO:0000256" key="2">
    <source>
        <dbReference type="ARBA" id="ARBA00022989"/>
    </source>
</evidence>
<accession>A0ABY7RF45</accession>
<feature type="transmembrane region" description="Helical" evidence="4">
    <location>
        <begin position="338"/>
        <end position="356"/>
    </location>
</feature>
<keyword evidence="1 4" id="KW-0812">Transmembrane</keyword>
<feature type="transmembrane region" description="Helical" evidence="4">
    <location>
        <begin position="107"/>
        <end position="124"/>
    </location>
</feature>
<sequence>MLSPYRQLFQAKGTAGFALAGLVARLPLPMMGIGIITMLAQLRGSYGLAGAVAATFVLTYALMSPQVSALVDRHGQRRVLPVAAALSVVGILLLLACSGWQAPDWSLFIGAALAGLMPSLSAMVRARWTALYRGTPQLQMAYSLETVLDELTFIAGPPLSVGLCVGLSPQAGPLAEAVLLAIGVFALVVQTGTEPAVDADAGALNGQRSVLRRLEVQLLALLMVAMGVIVGSVDIVSVAFAEQAGMPAAASLVLACYAIGSCAAGLVFGALKLPMPPHRLLLLGGLATAATTLPLLLAGSVFALAGAVLLAGLFFAPTLIVAMSLVERSVPAHQLTEGMTWLLAGLNVGVALGALASGQVVDLLGATAGYQVAVAAGVAVALVALGSYRRLGAVAGAALPGACTG</sequence>
<dbReference type="PANTHER" id="PTHR23542">
    <property type="match status" value="1"/>
</dbReference>
<proteinExistence type="predicted"/>
<name>A0ABY7RF45_9PSED</name>
<feature type="transmembrane region" description="Helical" evidence="4">
    <location>
        <begin position="46"/>
        <end position="67"/>
    </location>
</feature>
<keyword evidence="3 4" id="KW-0472">Membrane</keyword>
<dbReference type="SUPFAM" id="SSF103473">
    <property type="entry name" value="MFS general substrate transporter"/>
    <property type="match status" value="1"/>
</dbReference>
<dbReference type="Pfam" id="PF07690">
    <property type="entry name" value="MFS_1"/>
    <property type="match status" value="1"/>
</dbReference>
<evidence type="ECO:0000313" key="7">
    <source>
        <dbReference type="Proteomes" id="UP001214301"/>
    </source>
</evidence>
<reference evidence="6 7" key="1">
    <citation type="journal article" date="2020" name="Front. Microbiol.">
        <title>Toward Biorecycling: Isolation of a Soil Bacterium That Grows on a Polyurethane Oligomer and Monomer.</title>
        <authorList>
            <person name="Espinosa M.J.C."/>
            <person name="Blanco A.C."/>
            <person name="Schmidgall T."/>
            <person name="Atanasoff-Kardjalieff A.K."/>
            <person name="Kappelmeyer U."/>
            <person name="Tischler D."/>
            <person name="Pieper D.H."/>
            <person name="Heipieper H.J."/>
            <person name="Eberlein C."/>
        </authorList>
    </citation>
    <scope>NUCLEOTIDE SEQUENCE [LARGE SCALE GENOMIC DNA]</scope>
    <source>
        <strain evidence="6 7">TDA1</strain>
    </source>
</reference>
<feature type="transmembrane region" description="Helical" evidence="4">
    <location>
        <begin position="79"/>
        <end position="101"/>
    </location>
</feature>
<dbReference type="EMBL" id="CP116669">
    <property type="protein sequence ID" value="WCI02246.1"/>
    <property type="molecule type" value="Genomic_DNA"/>
</dbReference>
<evidence type="ECO:0000313" key="6">
    <source>
        <dbReference type="EMBL" id="WCI02246.1"/>
    </source>
</evidence>
<dbReference type="InterPro" id="IPR036259">
    <property type="entry name" value="MFS_trans_sf"/>
</dbReference>
<keyword evidence="7" id="KW-1185">Reference proteome</keyword>
<gene>
    <name evidence="6" type="ORF">PMC74_10330</name>
</gene>
<protein>
    <submittedName>
        <fullName evidence="6">MFS transporter</fullName>
    </submittedName>
</protein>
<evidence type="ECO:0000256" key="1">
    <source>
        <dbReference type="ARBA" id="ARBA00022692"/>
    </source>
</evidence>